<accession>A0AAD9A2U8</accession>
<feature type="compositionally biased region" description="Polar residues" evidence="1">
    <location>
        <begin position="196"/>
        <end position="207"/>
    </location>
</feature>
<sequence>MKDFTFVAFHDLERIMAPGITFKNPFTGSTHQTGRGASEEEGETAAGNVSPSSSPPSRRRSALTGDKSTRPTSGRVSPRSGRGDKSPESEARKEDEDVAAEDSQRNSFPWYEKGESSRMAAERVQKERARAGLPPLVFSDEEGGPSSARAAALTPPPPPPPQQPQGSPRGRRRTSRLRSSQGTLEGSDEGGELSGATTLAGSVNDQGSVLEVGGKGKKKWNYGEGQQKKQGQDETRTKGAEEAEDRPASLSPPPPSHTKRCMLKSALERVGRALLFKKNKGKSSALGCCLRQKKSWEVVKNKVKFPEAWWRAGWLKK</sequence>
<dbReference type="AlphaFoldDB" id="A0AAD9A2U8"/>
<feature type="compositionally biased region" description="Low complexity" evidence="1">
    <location>
        <begin position="44"/>
        <end position="56"/>
    </location>
</feature>
<reference evidence="2" key="1">
    <citation type="submission" date="2023-01" db="EMBL/GenBank/DDBJ databases">
        <title>Colletotrichum chrysophilum M932 genome sequence.</title>
        <authorList>
            <person name="Baroncelli R."/>
        </authorList>
    </citation>
    <scope>NUCLEOTIDE SEQUENCE</scope>
    <source>
        <strain evidence="2">M932</strain>
    </source>
</reference>
<comment type="caution">
    <text evidence="2">The sequence shown here is derived from an EMBL/GenBank/DDBJ whole genome shotgun (WGS) entry which is preliminary data.</text>
</comment>
<evidence type="ECO:0000313" key="2">
    <source>
        <dbReference type="EMBL" id="KAK1840411.1"/>
    </source>
</evidence>
<feature type="compositionally biased region" description="Basic and acidic residues" evidence="1">
    <location>
        <begin position="226"/>
        <end position="247"/>
    </location>
</feature>
<feature type="region of interest" description="Disordered" evidence="1">
    <location>
        <begin position="21"/>
        <end position="259"/>
    </location>
</feature>
<feature type="compositionally biased region" description="Polar residues" evidence="1">
    <location>
        <begin position="24"/>
        <end position="33"/>
    </location>
</feature>
<evidence type="ECO:0000256" key="1">
    <source>
        <dbReference type="SAM" id="MobiDB-lite"/>
    </source>
</evidence>
<organism evidence="2 3">
    <name type="scientific">Colletotrichum chrysophilum</name>
    <dbReference type="NCBI Taxonomy" id="1836956"/>
    <lineage>
        <taxon>Eukaryota</taxon>
        <taxon>Fungi</taxon>
        <taxon>Dikarya</taxon>
        <taxon>Ascomycota</taxon>
        <taxon>Pezizomycotina</taxon>
        <taxon>Sordariomycetes</taxon>
        <taxon>Hypocreomycetidae</taxon>
        <taxon>Glomerellales</taxon>
        <taxon>Glomerellaceae</taxon>
        <taxon>Colletotrichum</taxon>
        <taxon>Colletotrichum gloeosporioides species complex</taxon>
    </lineage>
</organism>
<name>A0AAD9A2U8_9PEZI</name>
<proteinExistence type="predicted"/>
<feature type="compositionally biased region" description="Basic and acidic residues" evidence="1">
    <location>
        <begin position="112"/>
        <end position="130"/>
    </location>
</feature>
<gene>
    <name evidence="2" type="ORF">CCHR01_16953</name>
</gene>
<feature type="compositionally biased region" description="Basic and acidic residues" evidence="1">
    <location>
        <begin position="81"/>
        <end position="95"/>
    </location>
</feature>
<protein>
    <submittedName>
        <fullName evidence="2">Uncharacterized protein</fullName>
    </submittedName>
</protein>
<evidence type="ECO:0000313" key="3">
    <source>
        <dbReference type="Proteomes" id="UP001243330"/>
    </source>
</evidence>
<keyword evidence="3" id="KW-1185">Reference proteome</keyword>
<dbReference type="EMBL" id="JAQOWY010000564">
    <property type="protein sequence ID" value="KAK1840411.1"/>
    <property type="molecule type" value="Genomic_DNA"/>
</dbReference>
<feature type="compositionally biased region" description="Pro residues" evidence="1">
    <location>
        <begin position="154"/>
        <end position="163"/>
    </location>
</feature>
<dbReference type="Proteomes" id="UP001243330">
    <property type="component" value="Unassembled WGS sequence"/>
</dbReference>